<evidence type="ECO:0000256" key="1">
    <source>
        <dbReference type="SAM" id="MobiDB-lite"/>
    </source>
</evidence>
<evidence type="ECO:0000313" key="5">
    <source>
        <dbReference type="Proteomes" id="UP001156856"/>
    </source>
</evidence>
<feature type="region of interest" description="Disordered" evidence="1">
    <location>
        <begin position="542"/>
        <end position="647"/>
    </location>
</feature>
<dbReference type="SUPFAM" id="SSF103088">
    <property type="entry name" value="OmpA-like"/>
    <property type="match status" value="1"/>
</dbReference>
<proteinExistence type="predicted"/>
<evidence type="ECO:0000313" key="4">
    <source>
        <dbReference type="Proteomes" id="UP000321960"/>
    </source>
</evidence>
<protein>
    <recommendedName>
        <fullName evidence="6">BON domain-containing protein</fullName>
    </recommendedName>
</protein>
<sequence length="688" mass="71679">MVAVLSSPAFQRHGWLLGLPALGLVWAGATLHGQPGLERSVEAAGRATATDPRNALDAAVETWFRLAAEGRDLEVRGDAPDARARDMLLLRLADVAGARRVQSSVGLVEEVSPFVWTATQVARDRVELSGHRPAEIGRAQIAARLRADLAPSATLVDEARSARGGPPDFLDAAAFAVARLQALGPGAVATVRDTTLSLEGEAAGAEAYEALRAALASLPAGFSAGRIEIRAPQVADFRFAVERRADGGLTLTGNVVSEAARSALRKAAQEAAEGAAVEDRTRTARGIDPRIDPDALARFALEASGLLRDGRVSFEAGRLSAAGHALDGQAVAEIGTLLRDRRPTGVELGGVAVESVPLSPYRVALRRDADSVTLTGHLPDAASRERVLAALRPRFVRERVVDRTRIAEGAPPNLVALLETAIPQFAILASGELAVSDREVTLSGDSLYPESGRRLRAAFPATLPAAWRASVRIGTPGAPERRDGETCRRDLAAETRAHPLRFSQGSSALGPDFYPVLDAVAALAKLCPDLKIEVAAHLDPPGSQLAKPQTEGSAVQTTASIDTAESRTGKAAPEAGAGARSGKTAPPTKDGPHRKDSKQARDDKQAKDAAKSAKGQAAEGKPADKKATGRAERAADPAHAEPEPDLARLRAQVVVEYLLQAGAGADQVAAASGAPEAGAQSVVLTPRG</sequence>
<dbReference type="Proteomes" id="UP000321960">
    <property type="component" value="Unassembled WGS sequence"/>
</dbReference>
<dbReference type="EMBL" id="BSPK01000117">
    <property type="protein sequence ID" value="GLS67791.1"/>
    <property type="molecule type" value="Genomic_DNA"/>
</dbReference>
<dbReference type="Gene3D" id="3.30.1330.60">
    <property type="entry name" value="OmpA-like domain"/>
    <property type="match status" value="1"/>
</dbReference>
<dbReference type="RefSeq" id="WP_238179856.1">
    <property type="nucleotide sequence ID" value="NZ_BJZU01000004.1"/>
</dbReference>
<organism evidence="2 4">
    <name type="scientific">Methylobacterium oxalidis</name>
    <dbReference type="NCBI Taxonomy" id="944322"/>
    <lineage>
        <taxon>Bacteria</taxon>
        <taxon>Pseudomonadati</taxon>
        <taxon>Pseudomonadota</taxon>
        <taxon>Alphaproteobacteria</taxon>
        <taxon>Hyphomicrobiales</taxon>
        <taxon>Methylobacteriaceae</taxon>
        <taxon>Methylobacterium</taxon>
    </lineage>
</organism>
<evidence type="ECO:0000313" key="2">
    <source>
        <dbReference type="EMBL" id="GEP02412.1"/>
    </source>
</evidence>
<reference evidence="2 4" key="3">
    <citation type="submission" date="2019-07" db="EMBL/GenBank/DDBJ databases">
        <title>Whole genome shotgun sequence of Methylobacterium oxalidis NBRC 107715.</title>
        <authorList>
            <person name="Hosoyama A."/>
            <person name="Uohara A."/>
            <person name="Ohji S."/>
            <person name="Ichikawa N."/>
        </authorList>
    </citation>
    <scope>NUCLEOTIDE SEQUENCE [LARGE SCALE GENOMIC DNA]</scope>
    <source>
        <strain evidence="2 4">NBRC 107715</strain>
    </source>
</reference>
<comment type="caution">
    <text evidence="2">The sequence shown here is derived from an EMBL/GenBank/DDBJ whole genome shotgun (WGS) entry which is preliminary data.</text>
</comment>
<dbReference type="EMBL" id="BJZU01000004">
    <property type="protein sequence ID" value="GEP02412.1"/>
    <property type="molecule type" value="Genomic_DNA"/>
</dbReference>
<gene>
    <name evidence="3" type="ORF">GCM10007888_61760</name>
    <name evidence="2" type="ORF">MOX02_04500</name>
</gene>
<reference evidence="3" key="4">
    <citation type="submission" date="2023-01" db="EMBL/GenBank/DDBJ databases">
        <title>Draft genome sequence of Methylobacterium oxalidis strain NBRC 107715.</title>
        <authorList>
            <person name="Sun Q."/>
            <person name="Mori K."/>
        </authorList>
    </citation>
    <scope>NUCLEOTIDE SEQUENCE</scope>
    <source>
        <strain evidence="3">NBRC 107715</strain>
    </source>
</reference>
<feature type="compositionally biased region" description="Basic and acidic residues" evidence="1">
    <location>
        <begin position="621"/>
        <end position="647"/>
    </location>
</feature>
<feature type="compositionally biased region" description="Low complexity" evidence="1">
    <location>
        <begin position="665"/>
        <end position="679"/>
    </location>
</feature>
<evidence type="ECO:0008006" key="6">
    <source>
        <dbReference type="Google" id="ProtNLM"/>
    </source>
</evidence>
<name>A0A512IXH0_9HYPH</name>
<feature type="region of interest" description="Disordered" evidence="1">
    <location>
        <begin position="665"/>
        <end position="688"/>
    </location>
</feature>
<dbReference type="Gene3D" id="3.40.1520.20">
    <property type="match status" value="3"/>
</dbReference>
<dbReference type="AlphaFoldDB" id="A0A512IXH0"/>
<dbReference type="Proteomes" id="UP001156856">
    <property type="component" value="Unassembled WGS sequence"/>
</dbReference>
<feature type="compositionally biased region" description="Polar residues" evidence="1">
    <location>
        <begin position="546"/>
        <end position="563"/>
    </location>
</feature>
<keyword evidence="5" id="KW-1185">Reference proteome</keyword>
<feature type="compositionally biased region" description="Basic and acidic residues" evidence="1">
    <location>
        <begin position="590"/>
        <end position="611"/>
    </location>
</feature>
<accession>A0A512IXH0</accession>
<reference evidence="5" key="2">
    <citation type="journal article" date="2019" name="Int. J. Syst. Evol. Microbiol.">
        <title>The Global Catalogue of Microorganisms (GCM) 10K type strain sequencing project: providing services to taxonomists for standard genome sequencing and annotation.</title>
        <authorList>
            <consortium name="The Broad Institute Genomics Platform"/>
            <consortium name="The Broad Institute Genome Sequencing Center for Infectious Disease"/>
            <person name="Wu L."/>
            <person name="Ma J."/>
        </authorList>
    </citation>
    <scope>NUCLEOTIDE SEQUENCE [LARGE SCALE GENOMIC DNA]</scope>
    <source>
        <strain evidence="5">NBRC 107715</strain>
    </source>
</reference>
<dbReference type="InterPro" id="IPR036737">
    <property type="entry name" value="OmpA-like_sf"/>
</dbReference>
<reference evidence="3" key="1">
    <citation type="journal article" date="2014" name="Int. J. Syst. Evol. Microbiol.">
        <title>Complete genome of a new Firmicutes species belonging to the dominant human colonic microbiota ('Ruminococcus bicirculans') reveals two chromosomes and a selective capacity to utilize plant glucans.</title>
        <authorList>
            <consortium name="NISC Comparative Sequencing Program"/>
            <person name="Wegmann U."/>
            <person name="Louis P."/>
            <person name="Goesmann A."/>
            <person name="Henrissat B."/>
            <person name="Duncan S.H."/>
            <person name="Flint H.J."/>
        </authorList>
    </citation>
    <scope>NUCLEOTIDE SEQUENCE</scope>
    <source>
        <strain evidence="3">NBRC 107715</strain>
    </source>
</reference>
<evidence type="ECO:0000313" key="3">
    <source>
        <dbReference type="EMBL" id="GLS67791.1"/>
    </source>
</evidence>